<protein>
    <recommendedName>
        <fullName evidence="3">ABC transporter periplasmic binding protein yphF</fullName>
    </recommendedName>
</protein>
<comment type="caution">
    <text evidence="1">The sequence shown here is derived from an EMBL/GenBank/DDBJ whole genome shotgun (WGS) entry which is preliminary data.</text>
</comment>
<organism evidence="1 2">
    <name type="scientific">Alkalihalobacterium chitinilyticum</name>
    <dbReference type="NCBI Taxonomy" id="2980103"/>
    <lineage>
        <taxon>Bacteria</taxon>
        <taxon>Bacillati</taxon>
        <taxon>Bacillota</taxon>
        <taxon>Bacilli</taxon>
        <taxon>Bacillales</taxon>
        <taxon>Bacillaceae</taxon>
        <taxon>Alkalihalobacterium</taxon>
    </lineage>
</organism>
<evidence type="ECO:0000313" key="1">
    <source>
        <dbReference type="EMBL" id="MDE5411936.1"/>
    </source>
</evidence>
<evidence type="ECO:0000313" key="2">
    <source>
        <dbReference type="Proteomes" id="UP001148125"/>
    </source>
</evidence>
<name>A0ABT5V912_9BACI</name>
<keyword evidence="2" id="KW-1185">Reference proteome</keyword>
<proteinExistence type="predicted"/>
<sequence length="246" mass="28449">MKNFVGMILMTIGVLLLTGCLYPSEQRVENQVPYPDQLLSVQQAVTQFKEDTGVLPIKNRDIDTPIYQKYPVDFRQLVPRYLQNPPGNSFESGGLYQYVLVNVEDEVEVKLLDLSVMREIQRLQGQLNQYMRKNDLAPIDEMLDTGLFSLQFEKLNYKEPPTVRTPYFGNYLPLLIDNSGQILIDYRMDINMALQEFEHSYTYGDDVRDILVENSPFVPAFSIPYTIDEQGDPVYFMDLVYGRVSN</sequence>
<dbReference type="Proteomes" id="UP001148125">
    <property type="component" value="Unassembled WGS sequence"/>
</dbReference>
<dbReference type="RefSeq" id="WP_275116567.1">
    <property type="nucleotide sequence ID" value="NZ_JAOTPO010000001.1"/>
</dbReference>
<accession>A0ABT5V912</accession>
<reference evidence="1" key="1">
    <citation type="submission" date="2024-05" db="EMBL/GenBank/DDBJ databases">
        <title>Alkalihalobacillus sp. strain MEB203 novel alkaliphilic bacterium from Lonar Lake, India.</title>
        <authorList>
            <person name="Joshi A."/>
            <person name="Thite S."/>
            <person name="Mengade P."/>
        </authorList>
    </citation>
    <scope>NUCLEOTIDE SEQUENCE</scope>
    <source>
        <strain evidence="1">MEB 203</strain>
    </source>
</reference>
<dbReference type="EMBL" id="JAOTPO010000001">
    <property type="protein sequence ID" value="MDE5411936.1"/>
    <property type="molecule type" value="Genomic_DNA"/>
</dbReference>
<gene>
    <name evidence="1" type="ORF">N7Z68_00885</name>
</gene>
<dbReference type="PROSITE" id="PS51257">
    <property type="entry name" value="PROKAR_LIPOPROTEIN"/>
    <property type="match status" value="1"/>
</dbReference>
<evidence type="ECO:0008006" key="3">
    <source>
        <dbReference type="Google" id="ProtNLM"/>
    </source>
</evidence>